<dbReference type="GO" id="GO:0005524">
    <property type="term" value="F:ATP binding"/>
    <property type="evidence" value="ECO:0007669"/>
    <property type="project" value="UniProtKB-KW"/>
</dbReference>
<evidence type="ECO:0000313" key="7">
    <source>
        <dbReference type="Proteomes" id="UP000528457"/>
    </source>
</evidence>
<evidence type="ECO:0000256" key="3">
    <source>
        <dbReference type="ARBA" id="ARBA00022840"/>
    </source>
</evidence>
<name>A0A7X0JTG4_9GAMM</name>
<accession>A0A7X0JTG4</accession>
<dbReference type="GO" id="GO:0015628">
    <property type="term" value="P:protein secretion by the type II secretion system"/>
    <property type="evidence" value="ECO:0007669"/>
    <property type="project" value="TreeGrafter"/>
</dbReference>
<keyword evidence="3" id="KW-0067">ATP-binding</keyword>
<sequence>MDKLSFEFANREGLFISHSDSSNSRVIMREGASLDALLEIQRRFPHGLELLSVSEPEFQQKLQNFYQAQSEDFEDSIFESEQLWREEDIELLAEGDEAPITKLFNRMLSQAIRRKASDIHVEPFRGQLSIRFRIDGVLQEIQTLSGELAPRLCSRIKVLAKLDIAEQRLPQDGRMTVNLAGKPIDLRISTIPANHGERLVMRILDKSQQQLSIAQLGMPEQLLKEFKKSIRQSNGLILVTGPTGAGKTSTLYAALQDIHSSEKNILTVEDPIEYELAGIGQVPVNPAIDMGFAKALRAILRQDPDVLMVGEIRDSETANIAVQASLTGHLVLSTLHTNNANEAINRLLDLEQESFLLASAIKAILAQRLLRKLCSHCRVESHITPEQAHQLGHSTLAGQKIFETGQCSECDETGYSGRVSVFELIVMDKNNQSKLHKIQQNNSSDSGENNRFNTVQNSSLHSHCIDRLLAGDTSYEEILRVHNLTGSE</sequence>
<dbReference type="InterPro" id="IPR054757">
    <property type="entry name" value="GSPE_N1E"/>
</dbReference>
<feature type="domain" description="Bacterial type II secretion system protein E" evidence="5">
    <location>
        <begin position="300"/>
        <end position="314"/>
    </location>
</feature>
<dbReference type="SUPFAM" id="SSF160246">
    <property type="entry name" value="EspE N-terminal domain-like"/>
    <property type="match status" value="1"/>
</dbReference>
<comment type="caution">
    <text evidence="6">The sequence shown here is derived from an EMBL/GenBank/DDBJ whole genome shotgun (WGS) entry which is preliminary data.</text>
</comment>
<dbReference type="GO" id="GO:0005886">
    <property type="term" value="C:plasma membrane"/>
    <property type="evidence" value="ECO:0007669"/>
    <property type="project" value="TreeGrafter"/>
</dbReference>
<dbReference type="Gene3D" id="3.30.300.160">
    <property type="entry name" value="Type II secretion system, protein E, N-terminal domain"/>
    <property type="match status" value="1"/>
</dbReference>
<dbReference type="FunFam" id="3.30.450.90:FF:000001">
    <property type="entry name" value="Type II secretion system ATPase GspE"/>
    <property type="match status" value="1"/>
</dbReference>
<evidence type="ECO:0000259" key="5">
    <source>
        <dbReference type="PROSITE" id="PS00662"/>
    </source>
</evidence>
<dbReference type="PANTHER" id="PTHR30258:SF27">
    <property type="entry name" value="BACTERIOPHAGE ADSORPTION PROTEIN B-RELATED"/>
    <property type="match status" value="1"/>
</dbReference>
<evidence type="ECO:0000256" key="2">
    <source>
        <dbReference type="ARBA" id="ARBA00022741"/>
    </source>
</evidence>
<dbReference type="EMBL" id="JACHHT010000002">
    <property type="protein sequence ID" value="MBB6521549.1"/>
    <property type="molecule type" value="Genomic_DNA"/>
</dbReference>
<proteinExistence type="inferred from homology"/>
<keyword evidence="2" id="KW-0547">Nucleotide-binding</keyword>
<gene>
    <name evidence="6" type="ORF">HNR48_001834</name>
</gene>
<reference evidence="6 7" key="1">
    <citation type="submission" date="2020-08" db="EMBL/GenBank/DDBJ databases">
        <title>Genomic Encyclopedia of Type Strains, Phase IV (KMG-IV): sequencing the most valuable type-strain genomes for metagenomic binning, comparative biology and taxonomic classification.</title>
        <authorList>
            <person name="Goeker M."/>
        </authorList>
    </citation>
    <scope>NUCLEOTIDE SEQUENCE [LARGE SCALE GENOMIC DNA]</scope>
    <source>
        <strain evidence="6 7">DSM 22368</strain>
    </source>
</reference>
<dbReference type="PANTHER" id="PTHR30258">
    <property type="entry name" value="TYPE II SECRETION SYSTEM PROTEIN GSPE-RELATED"/>
    <property type="match status" value="1"/>
</dbReference>
<dbReference type="AlphaFoldDB" id="A0A7X0JTG4"/>
<protein>
    <recommendedName>
        <fullName evidence="4">General secretion pathway protein E</fullName>
    </recommendedName>
</protein>
<dbReference type="Pfam" id="PF22341">
    <property type="entry name" value="GSPE_N1E"/>
    <property type="match status" value="1"/>
</dbReference>
<dbReference type="Pfam" id="PF00437">
    <property type="entry name" value="T2SSE"/>
    <property type="match status" value="1"/>
</dbReference>
<dbReference type="PROSITE" id="PS00662">
    <property type="entry name" value="T2SP_E"/>
    <property type="match status" value="1"/>
</dbReference>
<comment type="similarity">
    <text evidence="1">Belongs to the GSP E family.</text>
</comment>
<dbReference type="InParanoid" id="A0A7X0JTG4"/>
<dbReference type="Proteomes" id="UP000528457">
    <property type="component" value="Unassembled WGS sequence"/>
</dbReference>
<dbReference type="InterPro" id="IPR037257">
    <property type="entry name" value="T2SS_E_N_sf"/>
</dbReference>
<dbReference type="Gene3D" id="3.40.50.300">
    <property type="entry name" value="P-loop containing nucleotide triphosphate hydrolases"/>
    <property type="match status" value="1"/>
</dbReference>
<dbReference type="GO" id="GO:0016887">
    <property type="term" value="F:ATP hydrolysis activity"/>
    <property type="evidence" value="ECO:0007669"/>
    <property type="project" value="TreeGrafter"/>
</dbReference>
<evidence type="ECO:0000256" key="1">
    <source>
        <dbReference type="ARBA" id="ARBA00006611"/>
    </source>
</evidence>
<dbReference type="GO" id="GO:0015627">
    <property type="term" value="C:type II protein secretion system complex"/>
    <property type="evidence" value="ECO:0007669"/>
    <property type="project" value="TreeGrafter"/>
</dbReference>
<dbReference type="SUPFAM" id="SSF52540">
    <property type="entry name" value="P-loop containing nucleoside triphosphate hydrolases"/>
    <property type="match status" value="1"/>
</dbReference>
<organism evidence="6 7">
    <name type="scientific">Pseudoteredinibacter isoporae</name>
    <dbReference type="NCBI Taxonomy" id="570281"/>
    <lineage>
        <taxon>Bacteria</taxon>
        <taxon>Pseudomonadati</taxon>
        <taxon>Pseudomonadota</taxon>
        <taxon>Gammaproteobacteria</taxon>
        <taxon>Cellvibrionales</taxon>
        <taxon>Cellvibrionaceae</taxon>
        <taxon>Pseudoteredinibacter</taxon>
    </lineage>
</organism>
<dbReference type="InterPro" id="IPR001482">
    <property type="entry name" value="T2SS/T4SS_dom"/>
</dbReference>
<dbReference type="Gene3D" id="3.30.450.90">
    <property type="match status" value="1"/>
</dbReference>
<keyword evidence="7" id="KW-1185">Reference proteome</keyword>
<dbReference type="InterPro" id="IPR027417">
    <property type="entry name" value="P-loop_NTPase"/>
</dbReference>
<evidence type="ECO:0000313" key="6">
    <source>
        <dbReference type="EMBL" id="MBB6521549.1"/>
    </source>
</evidence>
<dbReference type="CDD" id="cd01129">
    <property type="entry name" value="PulE-GspE-like"/>
    <property type="match status" value="1"/>
</dbReference>
<dbReference type="RefSeq" id="WP_166844301.1">
    <property type="nucleotide sequence ID" value="NZ_JAAONY010000002.1"/>
</dbReference>
<evidence type="ECO:0000256" key="4">
    <source>
        <dbReference type="ARBA" id="ARBA00047206"/>
    </source>
</evidence>